<comment type="caution">
    <text evidence="2">The sequence shown here is derived from an EMBL/GenBank/DDBJ whole genome shotgun (WGS) entry which is preliminary data.</text>
</comment>
<protein>
    <submittedName>
        <fullName evidence="2">Uncharacterized protein</fullName>
    </submittedName>
</protein>
<organism evidence="2 3">
    <name type="scientific">Platanthera zijinensis</name>
    <dbReference type="NCBI Taxonomy" id="2320716"/>
    <lineage>
        <taxon>Eukaryota</taxon>
        <taxon>Viridiplantae</taxon>
        <taxon>Streptophyta</taxon>
        <taxon>Embryophyta</taxon>
        <taxon>Tracheophyta</taxon>
        <taxon>Spermatophyta</taxon>
        <taxon>Magnoliopsida</taxon>
        <taxon>Liliopsida</taxon>
        <taxon>Asparagales</taxon>
        <taxon>Orchidaceae</taxon>
        <taxon>Orchidoideae</taxon>
        <taxon>Orchideae</taxon>
        <taxon>Orchidinae</taxon>
        <taxon>Platanthera</taxon>
    </lineage>
</organism>
<dbReference type="AlphaFoldDB" id="A0AAP0FYD3"/>
<feature type="region of interest" description="Disordered" evidence="1">
    <location>
        <begin position="1"/>
        <end position="44"/>
    </location>
</feature>
<evidence type="ECO:0000313" key="3">
    <source>
        <dbReference type="Proteomes" id="UP001418222"/>
    </source>
</evidence>
<reference evidence="2 3" key="1">
    <citation type="journal article" date="2022" name="Nat. Plants">
        <title>Genomes of leafy and leafless Platanthera orchids illuminate the evolution of mycoheterotrophy.</title>
        <authorList>
            <person name="Li M.H."/>
            <person name="Liu K.W."/>
            <person name="Li Z."/>
            <person name="Lu H.C."/>
            <person name="Ye Q.L."/>
            <person name="Zhang D."/>
            <person name="Wang J.Y."/>
            <person name="Li Y.F."/>
            <person name="Zhong Z.M."/>
            <person name="Liu X."/>
            <person name="Yu X."/>
            <person name="Liu D.K."/>
            <person name="Tu X.D."/>
            <person name="Liu B."/>
            <person name="Hao Y."/>
            <person name="Liao X.Y."/>
            <person name="Jiang Y.T."/>
            <person name="Sun W.H."/>
            <person name="Chen J."/>
            <person name="Chen Y.Q."/>
            <person name="Ai Y."/>
            <person name="Zhai J.W."/>
            <person name="Wu S.S."/>
            <person name="Zhou Z."/>
            <person name="Hsiao Y.Y."/>
            <person name="Wu W.L."/>
            <person name="Chen Y.Y."/>
            <person name="Lin Y.F."/>
            <person name="Hsu J.L."/>
            <person name="Li C.Y."/>
            <person name="Wang Z.W."/>
            <person name="Zhao X."/>
            <person name="Zhong W.Y."/>
            <person name="Ma X.K."/>
            <person name="Ma L."/>
            <person name="Huang J."/>
            <person name="Chen G.Z."/>
            <person name="Huang M.Z."/>
            <person name="Huang L."/>
            <person name="Peng D.H."/>
            <person name="Luo Y.B."/>
            <person name="Zou S.Q."/>
            <person name="Chen S.P."/>
            <person name="Lan S."/>
            <person name="Tsai W.C."/>
            <person name="Van de Peer Y."/>
            <person name="Liu Z.J."/>
        </authorList>
    </citation>
    <scope>NUCLEOTIDE SEQUENCE [LARGE SCALE GENOMIC DNA]</scope>
    <source>
        <strain evidence="2">Lor287</strain>
    </source>
</reference>
<feature type="compositionally biased region" description="Basic and acidic residues" evidence="1">
    <location>
        <begin position="1"/>
        <end position="13"/>
    </location>
</feature>
<dbReference type="EMBL" id="JBBWWQ010000017">
    <property type="protein sequence ID" value="KAK8924175.1"/>
    <property type="molecule type" value="Genomic_DNA"/>
</dbReference>
<dbReference type="Proteomes" id="UP001418222">
    <property type="component" value="Unassembled WGS sequence"/>
</dbReference>
<accession>A0AAP0FYD3</accession>
<name>A0AAP0FYD3_9ASPA</name>
<feature type="compositionally biased region" description="Basic and acidic residues" evidence="1">
    <location>
        <begin position="22"/>
        <end position="32"/>
    </location>
</feature>
<sequence>MNHEDGVHRREVETQENCTPEEVDRRRADFKQDPFSSSSSLDSVLQSKHNTFPYESFIHAVPRPPPAGHSFRHPTSLQRSEFGENTNFGSVAETFTRYNILIYHVESPPKVCDFKISV</sequence>
<evidence type="ECO:0000313" key="2">
    <source>
        <dbReference type="EMBL" id="KAK8924175.1"/>
    </source>
</evidence>
<evidence type="ECO:0000256" key="1">
    <source>
        <dbReference type="SAM" id="MobiDB-lite"/>
    </source>
</evidence>
<feature type="compositionally biased region" description="Low complexity" evidence="1">
    <location>
        <begin position="33"/>
        <end position="44"/>
    </location>
</feature>
<keyword evidence="3" id="KW-1185">Reference proteome</keyword>
<gene>
    <name evidence="2" type="ORF">KSP39_PZI019503</name>
</gene>
<proteinExistence type="predicted"/>